<protein>
    <submittedName>
        <fullName evidence="2">Transporter</fullName>
    </submittedName>
</protein>
<keyword evidence="1" id="KW-0732">Signal</keyword>
<dbReference type="RefSeq" id="WP_377479180.1">
    <property type="nucleotide sequence ID" value="NZ_JBHLTN010000003.1"/>
</dbReference>
<name>A0ABV6PN87_9BURK</name>
<reference evidence="2 3" key="1">
    <citation type="submission" date="2024-09" db="EMBL/GenBank/DDBJ databases">
        <authorList>
            <person name="Sun Q."/>
            <person name="Mori K."/>
        </authorList>
    </citation>
    <scope>NUCLEOTIDE SEQUENCE [LARGE SCALE GENOMIC DNA]</scope>
    <source>
        <strain evidence="2 3">NCAIM B.02336</strain>
    </source>
</reference>
<dbReference type="InterPro" id="IPR025737">
    <property type="entry name" value="FApF"/>
</dbReference>
<dbReference type="Proteomes" id="UP001589834">
    <property type="component" value="Unassembled WGS sequence"/>
</dbReference>
<proteinExistence type="predicted"/>
<gene>
    <name evidence="2" type="ORF">ACFFGG_01995</name>
</gene>
<evidence type="ECO:0000313" key="2">
    <source>
        <dbReference type="EMBL" id="MFC0591318.1"/>
    </source>
</evidence>
<evidence type="ECO:0000313" key="3">
    <source>
        <dbReference type="Proteomes" id="UP001589834"/>
    </source>
</evidence>
<dbReference type="Pfam" id="PF13557">
    <property type="entry name" value="Phenol_MetA_deg"/>
    <property type="match status" value="1"/>
</dbReference>
<feature type="chain" id="PRO_5046988089" evidence="1">
    <location>
        <begin position="22"/>
        <end position="295"/>
    </location>
</feature>
<organism evidence="2 3">
    <name type="scientific">Ottowia pentelensis</name>
    <dbReference type="NCBI Taxonomy" id="511108"/>
    <lineage>
        <taxon>Bacteria</taxon>
        <taxon>Pseudomonadati</taxon>
        <taxon>Pseudomonadota</taxon>
        <taxon>Betaproteobacteria</taxon>
        <taxon>Burkholderiales</taxon>
        <taxon>Comamonadaceae</taxon>
        <taxon>Ottowia</taxon>
    </lineage>
</organism>
<accession>A0ABV6PN87</accession>
<keyword evidence="3" id="KW-1185">Reference proteome</keyword>
<sequence length="295" mass="31291">MNSSAKFLAASLLALAGAAHATEGGGSTYANGSENFMAGAGAPPGVYGLIYANHYSADRMNDSRGNSMGIPGFKVQATAIVPRLVWVPGVKVLGGDLATHALLPLVNLKVSAMGASQSKSGVGDMTIGVGIGYTHSPQFHSAVALDLTLPTGGYNKNDMANIGRNYASIEPLYLLNYVDPKGFNGDLRIGYLFNQRNKDTDYTSGQEFHFDYAAGWGLGNGWTLGVGGYYRQQTRLDRQAGVSLADSKTSGMAIGPSLKYDGGKGWFMTAKWQFERNVKNGTQGNALWIKAVFPL</sequence>
<dbReference type="EMBL" id="JBHLTN010000003">
    <property type="protein sequence ID" value="MFC0591318.1"/>
    <property type="molecule type" value="Genomic_DNA"/>
</dbReference>
<evidence type="ECO:0000256" key="1">
    <source>
        <dbReference type="SAM" id="SignalP"/>
    </source>
</evidence>
<comment type="caution">
    <text evidence="2">The sequence shown here is derived from an EMBL/GenBank/DDBJ whole genome shotgun (WGS) entry which is preliminary data.</text>
</comment>
<feature type="signal peptide" evidence="1">
    <location>
        <begin position="1"/>
        <end position="21"/>
    </location>
</feature>